<dbReference type="PANTHER" id="PTHR37422">
    <property type="entry name" value="TEICHURONIC ACID BIOSYNTHESIS PROTEIN TUAE"/>
    <property type="match status" value="1"/>
</dbReference>
<proteinExistence type="predicted"/>
<accession>A0ABS2F780</accession>
<feature type="domain" description="O-antigen ligase-related" evidence="6">
    <location>
        <begin position="204"/>
        <end position="333"/>
    </location>
</feature>
<feature type="transmembrane region" description="Helical" evidence="5">
    <location>
        <begin position="363"/>
        <end position="384"/>
    </location>
</feature>
<keyword evidence="8" id="KW-1185">Reference proteome</keyword>
<keyword evidence="2 5" id="KW-0812">Transmembrane</keyword>
<keyword evidence="4 5" id="KW-0472">Membrane</keyword>
<feature type="transmembrane region" description="Helical" evidence="5">
    <location>
        <begin position="204"/>
        <end position="233"/>
    </location>
</feature>
<evidence type="ECO:0000256" key="4">
    <source>
        <dbReference type="ARBA" id="ARBA00023136"/>
    </source>
</evidence>
<feature type="transmembrane region" description="Helical" evidence="5">
    <location>
        <begin position="245"/>
        <end position="262"/>
    </location>
</feature>
<evidence type="ECO:0000256" key="3">
    <source>
        <dbReference type="ARBA" id="ARBA00022989"/>
    </source>
</evidence>
<evidence type="ECO:0000256" key="2">
    <source>
        <dbReference type="ARBA" id="ARBA00022692"/>
    </source>
</evidence>
<feature type="transmembrane region" description="Helical" evidence="5">
    <location>
        <begin position="317"/>
        <end position="343"/>
    </location>
</feature>
<dbReference type="EMBL" id="JACJKJ010000005">
    <property type="protein sequence ID" value="MBM6806095.1"/>
    <property type="molecule type" value="Genomic_DNA"/>
</dbReference>
<comment type="caution">
    <text evidence="7">The sequence shown here is derived from an EMBL/GenBank/DDBJ whole genome shotgun (WGS) entry which is preliminary data.</text>
</comment>
<evidence type="ECO:0000313" key="7">
    <source>
        <dbReference type="EMBL" id="MBM6806095.1"/>
    </source>
</evidence>
<evidence type="ECO:0000313" key="8">
    <source>
        <dbReference type="Proteomes" id="UP000782117"/>
    </source>
</evidence>
<feature type="transmembrane region" description="Helical" evidence="5">
    <location>
        <begin position="18"/>
        <end position="40"/>
    </location>
</feature>
<evidence type="ECO:0000256" key="1">
    <source>
        <dbReference type="ARBA" id="ARBA00004141"/>
    </source>
</evidence>
<protein>
    <submittedName>
        <fullName evidence="7">O-antigen ligase family protein</fullName>
    </submittedName>
</protein>
<keyword evidence="7" id="KW-0436">Ligase</keyword>
<dbReference type="InterPro" id="IPR007016">
    <property type="entry name" value="O-antigen_ligase-rel_domated"/>
</dbReference>
<name>A0ABS2F780_9BACE</name>
<evidence type="ECO:0000256" key="5">
    <source>
        <dbReference type="SAM" id="Phobius"/>
    </source>
</evidence>
<sequence>MIFTPVNYERANPYVYKLLLAIFYFDLLLGLCPAWQGSFILRFISYESFMKIWQLGSLFVTISFSFLILCIQKKVYNPPIFFTIYILHILFTISIVLNGLKSGALAIVGIPLSYWVLYDTLKQYRFPPKHLKRAFYALLAWCIIPIFYYAVAPLDTKLLFMTGPEGQILTFGGFAQHRNFYGIFLGVAFICTLIWKMKPSLKTLLCVLLSIGLILSVCRTAILSIAITVTYIFLFHKKISIKKKIAFLCILFIMGTLVYFILTNSSLVTRDVSDNDDRIELWSGIIKIIEKNFFWGVGEEALYFSKGFPKGAPAHNFALATIASYGIFVFVTFSILLILIFRYSGFYFNAFLIYLISWGLTQPYFGCTLISIHILIPLFIGHLLDNNRDLIF</sequence>
<feature type="transmembrane region" description="Helical" evidence="5">
    <location>
        <begin position="78"/>
        <end position="97"/>
    </location>
</feature>
<comment type="subcellular location">
    <subcellularLocation>
        <location evidence="1">Membrane</location>
        <topology evidence="1">Multi-pass membrane protein</topology>
    </subcellularLocation>
</comment>
<feature type="transmembrane region" description="Helical" evidence="5">
    <location>
        <begin position="52"/>
        <end position="71"/>
    </location>
</feature>
<keyword evidence="3 5" id="KW-1133">Transmembrane helix</keyword>
<dbReference type="Pfam" id="PF04932">
    <property type="entry name" value="Wzy_C"/>
    <property type="match status" value="1"/>
</dbReference>
<dbReference type="InterPro" id="IPR051533">
    <property type="entry name" value="WaaL-like"/>
</dbReference>
<dbReference type="Proteomes" id="UP000782117">
    <property type="component" value="Unassembled WGS sequence"/>
</dbReference>
<organism evidence="7 8">
    <name type="scientific">Bacteroides caecicola</name>
    <dbReference type="NCBI Taxonomy" id="1462569"/>
    <lineage>
        <taxon>Bacteria</taxon>
        <taxon>Pseudomonadati</taxon>
        <taxon>Bacteroidota</taxon>
        <taxon>Bacteroidia</taxon>
        <taxon>Bacteroidales</taxon>
        <taxon>Bacteroidaceae</taxon>
        <taxon>Bacteroides</taxon>
    </lineage>
</organism>
<dbReference type="PANTHER" id="PTHR37422:SF13">
    <property type="entry name" value="LIPOPOLYSACCHARIDE BIOSYNTHESIS PROTEIN PA4999-RELATED"/>
    <property type="match status" value="1"/>
</dbReference>
<feature type="transmembrane region" description="Helical" evidence="5">
    <location>
        <begin position="133"/>
        <end position="151"/>
    </location>
</feature>
<dbReference type="RefSeq" id="WP_204499802.1">
    <property type="nucleotide sequence ID" value="NZ_JACJKJ010000005.1"/>
</dbReference>
<dbReference type="GO" id="GO:0016874">
    <property type="term" value="F:ligase activity"/>
    <property type="evidence" value="ECO:0007669"/>
    <property type="project" value="UniProtKB-KW"/>
</dbReference>
<feature type="transmembrane region" description="Helical" evidence="5">
    <location>
        <begin position="180"/>
        <end position="197"/>
    </location>
</feature>
<evidence type="ECO:0000259" key="6">
    <source>
        <dbReference type="Pfam" id="PF04932"/>
    </source>
</evidence>
<gene>
    <name evidence="7" type="ORF">H6A24_06215</name>
</gene>
<reference evidence="7 8" key="1">
    <citation type="journal article" date="2021" name="Sci. Rep.">
        <title>The distribution of antibiotic resistance genes in chicken gut microbiota commensals.</title>
        <authorList>
            <person name="Juricova H."/>
            <person name="Matiasovicova J."/>
            <person name="Kubasova T."/>
            <person name="Cejkova D."/>
            <person name="Rychlik I."/>
        </authorList>
    </citation>
    <scope>NUCLEOTIDE SEQUENCE [LARGE SCALE GENOMIC DNA]</scope>
    <source>
        <strain evidence="7 8">An768</strain>
    </source>
</reference>